<dbReference type="EMBL" id="LKAQ01000004">
    <property type="protein sequence ID" value="OIQ50428.1"/>
    <property type="molecule type" value="Genomic_DNA"/>
</dbReference>
<keyword evidence="3 5" id="KW-1005">Bacterial flagellum biogenesis</keyword>
<reference evidence="9 10" key="1">
    <citation type="submission" date="2015-09" db="EMBL/GenBank/DDBJ databases">
        <title>Genome of Desulfovibrio dechloracetivorans BerOc1, a mercury methylating strain isolated from highly hydrocarbons and metals contaminated coastal sediments.</title>
        <authorList>
            <person name="Goni Urriza M."/>
            <person name="Gassie C."/>
            <person name="Bouchez O."/>
            <person name="Klopp C."/>
            <person name="Ranchou-Peyruse A."/>
            <person name="Remy G."/>
        </authorList>
    </citation>
    <scope>NUCLEOTIDE SEQUENCE [LARGE SCALE GENOMIC DNA]</scope>
    <source>
        <strain evidence="9 10">BerOc1</strain>
    </source>
</reference>
<dbReference type="RefSeq" id="WP_071545869.1">
    <property type="nucleotide sequence ID" value="NZ_LKAQ01000004.1"/>
</dbReference>
<dbReference type="OrthoDB" id="9785233at2"/>
<evidence type="ECO:0000313" key="10">
    <source>
        <dbReference type="Proteomes" id="UP000181901"/>
    </source>
</evidence>
<feature type="region of interest" description="Disordered" evidence="6">
    <location>
        <begin position="228"/>
        <end position="274"/>
    </location>
</feature>
<evidence type="ECO:0000256" key="4">
    <source>
        <dbReference type="ARBA" id="ARBA00024746"/>
    </source>
</evidence>
<evidence type="ECO:0000256" key="6">
    <source>
        <dbReference type="SAM" id="MobiDB-lite"/>
    </source>
</evidence>
<dbReference type="InterPro" id="IPR005648">
    <property type="entry name" value="FlgD"/>
</dbReference>
<feature type="domain" description="FlgD/Vpr Ig-like" evidence="7">
    <location>
        <begin position="109"/>
        <end position="175"/>
    </location>
</feature>
<protein>
    <recommendedName>
        <fullName evidence="2 5">Basal-body rod modification protein FlgD</fullName>
    </recommendedName>
</protein>
<dbReference type="Pfam" id="PF03963">
    <property type="entry name" value="FlgD"/>
    <property type="match status" value="1"/>
</dbReference>
<dbReference type="Pfam" id="PF13860">
    <property type="entry name" value="FlgD_ig"/>
    <property type="match status" value="1"/>
</dbReference>
<comment type="similarity">
    <text evidence="1 5">Belongs to the FlgD family.</text>
</comment>
<keyword evidence="10" id="KW-1185">Reference proteome</keyword>
<evidence type="ECO:0000256" key="5">
    <source>
        <dbReference type="RuleBase" id="RU362076"/>
    </source>
</evidence>
<comment type="function">
    <text evidence="4 5">Required for flagellar hook formation. May act as a scaffolding protein.</text>
</comment>
<dbReference type="Gene3D" id="2.30.30.910">
    <property type="match status" value="1"/>
</dbReference>
<gene>
    <name evidence="9" type="primary">flgD_1</name>
    <name evidence="9" type="ORF">BerOc1_02360</name>
</gene>
<feature type="compositionally biased region" description="Acidic residues" evidence="6">
    <location>
        <begin position="259"/>
        <end position="274"/>
    </location>
</feature>
<evidence type="ECO:0000313" key="9">
    <source>
        <dbReference type="EMBL" id="OIQ50428.1"/>
    </source>
</evidence>
<dbReference type="InterPro" id="IPR025965">
    <property type="entry name" value="FlgD/Vpr_Ig-like"/>
</dbReference>
<sequence>MPYTDTTGIYLGKQEERLAASNSPTEHDTSLDQDAFLSILVAQLTHQDPLNPMEDTDMTSQLAEFSSLEQLTNINSGIATLNETMSQNDILTAVSFIGKEVKAEGYKVSLNEGNASTIYYGFGETVSGILMNIYDDEGAIVRTVELGSKEAGTYQYTWDGKDENGNELPDGQYGVGILGIDLTGDYVMVQTEISGKVDGVVTENGTQYLRLEDGRFINMLNVKEVVNPDASSVVDSEDTSGEGNGDGATGGTEGSDQAEGGDEGEGEGDTEAEA</sequence>
<dbReference type="Pfam" id="PF13861">
    <property type="entry name" value="FLgD_tudor"/>
    <property type="match status" value="1"/>
</dbReference>
<organism evidence="9 10">
    <name type="scientific">Pseudodesulfovibrio hydrargyri</name>
    <dbReference type="NCBI Taxonomy" id="2125990"/>
    <lineage>
        <taxon>Bacteria</taxon>
        <taxon>Pseudomonadati</taxon>
        <taxon>Thermodesulfobacteriota</taxon>
        <taxon>Desulfovibrionia</taxon>
        <taxon>Desulfovibrionales</taxon>
        <taxon>Desulfovibrionaceae</taxon>
    </lineage>
</organism>
<feature type="domain" description="FlgD Tudor-like" evidence="8">
    <location>
        <begin position="90"/>
        <end position="223"/>
    </location>
</feature>
<dbReference type="Gene3D" id="2.60.40.4070">
    <property type="match status" value="1"/>
</dbReference>
<dbReference type="InterPro" id="IPR025963">
    <property type="entry name" value="FLgD_Tudor"/>
</dbReference>
<proteinExistence type="inferred from homology"/>
<evidence type="ECO:0000256" key="3">
    <source>
        <dbReference type="ARBA" id="ARBA00022795"/>
    </source>
</evidence>
<dbReference type="AlphaFoldDB" id="A0A1J5MX87"/>
<dbReference type="GO" id="GO:0044781">
    <property type="term" value="P:bacterial-type flagellum organization"/>
    <property type="evidence" value="ECO:0007669"/>
    <property type="project" value="UniProtKB-UniRule"/>
</dbReference>
<accession>A0A1J5MX87</accession>
<evidence type="ECO:0000256" key="2">
    <source>
        <dbReference type="ARBA" id="ARBA00016013"/>
    </source>
</evidence>
<evidence type="ECO:0000259" key="8">
    <source>
        <dbReference type="Pfam" id="PF13861"/>
    </source>
</evidence>
<dbReference type="Proteomes" id="UP000181901">
    <property type="component" value="Unassembled WGS sequence"/>
</dbReference>
<name>A0A1J5MX87_9BACT</name>
<evidence type="ECO:0000259" key="7">
    <source>
        <dbReference type="Pfam" id="PF13860"/>
    </source>
</evidence>
<evidence type="ECO:0000256" key="1">
    <source>
        <dbReference type="ARBA" id="ARBA00010577"/>
    </source>
</evidence>
<feature type="compositionally biased region" description="Gly residues" evidence="6">
    <location>
        <begin position="242"/>
        <end position="253"/>
    </location>
</feature>
<comment type="caution">
    <text evidence="9">The sequence shown here is derived from an EMBL/GenBank/DDBJ whole genome shotgun (WGS) entry which is preliminary data.</text>
</comment>